<reference evidence="3" key="2">
    <citation type="submission" date="2022-06" db="EMBL/GenBank/DDBJ databases">
        <authorList>
            <person name="Huang H."/>
        </authorList>
    </citation>
    <scope>NUCLEOTIDE SEQUENCE</scope>
    <source>
        <strain evidence="3">KMM 6351</strain>
    </source>
</reference>
<comment type="caution">
    <text evidence="3">The sequence shown here is derived from an EMBL/GenBank/DDBJ whole genome shotgun (WGS) entry which is preliminary data.</text>
</comment>
<keyword evidence="4" id="KW-1185">Reference proteome</keyword>
<evidence type="ECO:0000313" key="3">
    <source>
        <dbReference type="EMBL" id="MCM2680032.1"/>
    </source>
</evidence>
<dbReference type="Proteomes" id="UP001165393">
    <property type="component" value="Unassembled WGS sequence"/>
</dbReference>
<keyword evidence="1" id="KW-0732">Signal</keyword>
<organism evidence="3 4">
    <name type="scientific">Echinimonas agarilytica</name>
    <dbReference type="NCBI Taxonomy" id="1215918"/>
    <lineage>
        <taxon>Bacteria</taxon>
        <taxon>Pseudomonadati</taxon>
        <taxon>Pseudomonadota</taxon>
        <taxon>Gammaproteobacteria</taxon>
        <taxon>Alteromonadales</taxon>
        <taxon>Echinimonadaceae</taxon>
        <taxon>Echinimonas</taxon>
    </lineage>
</organism>
<feature type="chain" id="PRO_5041589218" description="Lipoprotein" evidence="1">
    <location>
        <begin position="23"/>
        <end position="167"/>
    </location>
</feature>
<dbReference type="PROSITE" id="PS51257">
    <property type="entry name" value="PROKAR_LIPOPROTEIN"/>
    <property type="match status" value="1"/>
</dbReference>
<dbReference type="RefSeq" id="WP_251261450.1">
    <property type="nucleotide sequence ID" value="NZ_JAMQGP010000004.1"/>
</dbReference>
<proteinExistence type="predicted"/>
<gene>
    <name evidence="2" type="ORF">NAF29_10125</name>
    <name evidence="3" type="ORF">NAF29_10185</name>
</gene>
<evidence type="ECO:0000313" key="2">
    <source>
        <dbReference type="EMBL" id="MCM2680022.1"/>
    </source>
</evidence>
<feature type="signal peptide" evidence="1">
    <location>
        <begin position="1"/>
        <end position="22"/>
    </location>
</feature>
<evidence type="ECO:0000256" key="1">
    <source>
        <dbReference type="SAM" id="SignalP"/>
    </source>
</evidence>
<sequence>MLDLLKGSLVSITMLACTSCSASSTECANVLSFLQQNSDVPHELVRVKRKELLSGFYERFGSPLELVKNFDSPDFQLVIDDMEQQYLYLLLAESIDYGFFNAALAIMNKVDNLLEPPLGVNSVFFSITISKNEEALMLIESNYGDNYKEYLDKSYWHINNCKGQLAK</sequence>
<evidence type="ECO:0008006" key="5">
    <source>
        <dbReference type="Google" id="ProtNLM"/>
    </source>
</evidence>
<protein>
    <recommendedName>
        <fullName evidence="5">Lipoprotein</fullName>
    </recommendedName>
</protein>
<reference evidence="3 4" key="1">
    <citation type="journal article" date="2013" name="Antonie Van Leeuwenhoek">
        <title>Echinimonas agarilytica gen. nov., sp. nov., a new gammaproteobacterium isolated from the sea urchin Strongylocentrotus intermedius.</title>
        <authorList>
            <person name="Nedashkovskaya O.I."/>
            <person name="Stenkova A.M."/>
            <person name="Zhukova N.V."/>
            <person name="Van Trappen S."/>
            <person name="Lee J.S."/>
            <person name="Kim S.B."/>
        </authorList>
    </citation>
    <scope>NUCLEOTIDE SEQUENCE [LARGE SCALE GENOMIC DNA]</scope>
    <source>
        <strain evidence="3 4">KMM 6351</strain>
    </source>
</reference>
<dbReference type="AlphaFoldDB" id="A0AA42B7Q7"/>
<accession>A0AA42B7Q7</accession>
<dbReference type="EMBL" id="JAMQGP010000004">
    <property type="protein sequence ID" value="MCM2680032.1"/>
    <property type="molecule type" value="Genomic_DNA"/>
</dbReference>
<name>A0AA42B7Q7_9GAMM</name>
<evidence type="ECO:0000313" key="4">
    <source>
        <dbReference type="Proteomes" id="UP001165393"/>
    </source>
</evidence>
<dbReference type="EMBL" id="JAMQGP010000004">
    <property type="protein sequence ID" value="MCM2680022.1"/>
    <property type="molecule type" value="Genomic_DNA"/>
</dbReference>